<comment type="caution">
    <text evidence="3">The sequence shown here is derived from an EMBL/GenBank/DDBJ whole genome shotgun (WGS) entry which is preliminary data.</text>
</comment>
<feature type="domain" description="Phosphatidic acid phosphatase type 2/haloperoxidase" evidence="2">
    <location>
        <begin position="78"/>
        <end position="194"/>
    </location>
</feature>
<keyword evidence="1" id="KW-0472">Membrane</keyword>
<dbReference type="Gene3D" id="1.20.144.10">
    <property type="entry name" value="Phosphatidic acid phosphatase type 2/haloperoxidase"/>
    <property type="match status" value="1"/>
</dbReference>
<evidence type="ECO:0000259" key="2">
    <source>
        <dbReference type="SMART" id="SM00014"/>
    </source>
</evidence>
<dbReference type="RefSeq" id="WP_265990375.1">
    <property type="nucleotide sequence ID" value="NZ_CP110973.1"/>
</dbReference>
<organism evidence="3 4">
    <name type="scientific">Larkinella insperata</name>
    <dbReference type="NCBI Taxonomy" id="332158"/>
    <lineage>
        <taxon>Bacteria</taxon>
        <taxon>Pseudomonadati</taxon>
        <taxon>Bacteroidota</taxon>
        <taxon>Cytophagia</taxon>
        <taxon>Cytophagales</taxon>
        <taxon>Spirosomataceae</taxon>
        <taxon>Larkinella</taxon>
    </lineage>
</organism>
<feature type="transmembrane region" description="Helical" evidence="1">
    <location>
        <begin position="71"/>
        <end position="89"/>
    </location>
</feature>
<dbReference type="SMART" id="SM00014">
    <property type="entry name" value="acidPPc"/>
    <property type="match status" value="1"/>
</dbReference>
<evidence type="ECO:0000313" key="4">
    <source>
        <dbReference type="Proteomes" id="UP001597116"/>
    </source>
</evidence>
<accession>A0ABW3Q2H2</accession>
<gene>
    <name evidence="3" type="ORF">ACFQ4C_01165</name>
</gene>
<keyword evidence="1" id="KW-1133">Transmembrane helix</keyword>
<sequence length="209" mass="23450">MNSSVNYPFQRSYSLIHSFNLETLNQLDTDLFLWLNGLYAPWLDAVMIWATKRNTWIPFYVLLIGWLSFQYRKQAIGLVLTLVAAVALSDQTASALLKPLTLRLRPCHEPALQKLIHPVLECGGTYGFASSHAANTFALSMALWLLVGRRFPGVKWLFGWALLVSYSRIYVGAHYPLDVLAGAGVGILMAVGCVVLYRRLSKRFALAEK</sequence>
<dbReference type="SUPFAM" id="SSF48317">
    <property type="entry name" value="Acid phosphatase/Vanadium-dependent haloperoxidase"/>
    <property type="match status" value="1"/>
</dbReference>
<dbReference type="InterPro" id="IPR036938">
    <property type="entry name" value="PAP2/HPO_sf"/>
</dbReference>
<feature type="transmembrane region" description="Helical" evidence="1">
    <location>
        <begin position="126"/>
        <end position="147"/>
    </location>
</feature>
<keyword evidence="4" id="KW-1185">Reference proteome</keyword>
<dbReference type="Pfam" id="PF01569">
    <property type="entry name" value="PAP2"/>
    <property type="match status" value="1"/>
</dbReference>
<feature type="transmembrane region" description="Helical" evidence="1">
    <location>
        <begin position="154"/>
        <end position="173"/>
    </location>
</feature>
<dbReference type="PANTHER" id="PTHR14969">
    <property type="entry name" value="SPHINGOSINE-1-PHOSPHATE PHOSPHOHYDROLASE"/>
    <property type="match status" value="1"/>
</dbReference>
<dbReference type="CDD" id="cd03395">
    <property type="entry name" value="PAP2_like_4"/>
    <property type="match status" value="1"/>
</dbReference>
<proteinExistence type="predicted"/>
<reference evidence="4" key="1">
    <citation type="journal article" date="2019" name="Int. J. Syst. Evol. Microbiol.">
        <title>The Global Catalogue of Microorganisms (GCM) 10K type strain sequencing project: providing services to taxonomists for standard genome sequencing and annotation.</title>
        <authorList>
            <consortium name="The Broad Institute Genomics Platform"/>
            <consortium name="The Broad Institute Genome Sequencing Center for Infectious Disease"/>
            <person name="Wu L."/>
            <person name="Ma J."/>
        </authorList>
    </citation>
    <scope>NUCLEOTIDE SEQUENCE [LARGE SCALE GENOMIC DNA]</scope>
    <source>
        <strain evidence="4">CCUG 55608</strain>
    </source>
</reference>
<dbReference type="InterPro" id="IPR000326">
    <property type="entry name" value="PAP2/HPO"/>
</dbReference>
<feature type="transmembrane region" description="Helical" evidence="1">
    <location>
        <begin position="179"/>
        <end position="197"/>
    </location>
</feature>
<dbReference type="Proteomes" id="UP001597116">
    <property type="component" value="Unassembled WGS sequence"/>
</dbReference>
<evidence type="ECO:0000256" key="1">
    <source>
        <dbReference type="SAM" id="Phobius"/>
    </source>
</evidence>
<protein>
    <submittedName>
        <fullName evidence="3">Phosphatase PAP2 family protein</fullName>
    </submittedName>
</protein>
<keyword evidence="1" id="KW-0812">Transmembrane</keyword>
<dbReference type="PANTHER" id="PTHR14969:SF13">
    <property type="entry name" value="AT30094P"/>
    <property type="match status" value="1"/>
</dbReference>
<name>A0ABW3Q2H2_9BACT</name>
<dbReference type="EMBL" id="JBHTLP010000001">
    <property type="protein sequence ID" value="MFD1139692.1"/>
    <property type="molecule type" value="Genomic_DNA"/>
</dbReference>
<evidence type="ECO:0000313" key="3">
    <source>
        <dbReference type="EMBL" id="MFD1139692.1"/>
    </source>
</evidence>